<evidence type="ECO:0000313" key="1">
    <source>
        <dbReference type="EMBL" id="CAB4628894.1"/>
    </source>
</evidence>
<gene>
    <name evidence="1" type="ORF">UFOPK2001_00387</name>
</gene>
<dbReference type="AlphaFoldDB" id="A0A6J6IWV8"/>
<proteinExistence type="predicted"/>
<reference evidence="1" key="1">
    <citation type="submission" date="2020-05" db="EMBL/GenBank/DDBJ databases">
        <authorList>
            <person name="Chiriac C."/>
            <person name="Salcher M."/>
            <person name="Ghai R."/>
            <person name="Kavagutti S V."/>
        </authorList>
    </citation>
    <scope>NUCLEOTIDE SEQUENCE</scope>
</reference>
<organism evidence="1">
    <name type="scientific">freshwater metagenome</name>
    <dbReference type="NCBI Taxonomy" id="449393"/>
    <lineage>
        <taxon>unclassified sequences</taxon>
        <taxon>metagenomes</taxon>
        <taxon>ecological metagenomes</taxon>
    </lineage>
</organism>
<name>A0A6J6IWV8_9ZZZZ</name>
<sequence length="41" mass="4884">MPQEKAALVHLRARKPRAQIHLDYWLFNKMARHPKPIHKGV</sequence>
<protein>
    <submittedName>
        <fullName evidence="1">Unannotated protein</fullName>
    </submittedName>
</protein>
<accession>A0A6J6IWV8</accession>
<dbReference type="EMBL" id="CAEZVN010000023">
    <property type="protein sequence ID" value="CAB4628894.1"/>
    <property type="molecule type" value="Genomic_DNA"/>
</dbReference>